<feature type="transmembrane region" description="Helical" evidence="1">
    <location>
        <begin position="145"/>
        <end position="167"/>
    </location>
</feature>
<reference evidence="3" key="1">
    <citation type="submission" date="2023-07" db="EMBL/GenBank/DDBJ databases">
        <authorList>
            <person name="Yue Y."/>
        </authorList>
    </citation>
    <scope>NUCLEOTIDE SEQUENCE [LARGE SCALE GENOMIC DNA]</scope>
    <source>
        <strain evidence="3">D23</strain>
    </source>
</reference>
<accession>A0ABS7XMR5</accession>
<feature type="transmembrane region" description="Helical" evidence="1">
    <location>
        <begin position="9"/>
        <end position="29"/>
    </location>
</feature>
<comment type="caution">
    <text evidence="2">The sequence shown here is derived from an EMBL/GenBank/DDBJ whole genome shotgun (WGS) entry which is preliminary data.</text>
</comment>
<keyword evidence="1" id="KW-1133">Transmembrane helix</keyword>
<evidence type="ECO:0000313" key="3">
    <source>
        <dbReference type="Proteomes" id="UP001198901"/>
    </source>
</evidence>
<keyword evidence="1" id="KW-0472">Membrane</keyword>
<feature type="transmembrane region" description="Helical" evidence="1">
    <location>
        <begin position="179"/>
        <end position="206"/>
    </location>
</feature>
<dbReference type="Proteomes" id="UP001198901">
    <property type="component" value="Unassembled WGS sequence"/>
</dbReference>
<feature type="transmembrane region" description="Helical" evidence="1">
    <location>
        <begin position="55"/>
        <end position="73"/>
    </location>
</feature>
<feature type="transmembrane region" description="Helical" evidence="1">
    <location>
        <begin position="212"/>
        <end position="230"/>
    </location>
</feature>
<feature type="transmembrane region" description="Helical" evidence="1">
    <location>
        <begin position="108"/>
        <end position="125"/>
    </location>
</feature>
<sequence length="391" mass="45458">MQKTSLHKIVLFASLVLILLSVPLGLIVFELGQNIKAIGLILIVLGIVYSNRTNVFFYALILLIFYIVFLGFYREIHINQLFESGIRYCLPIIALLYGLQLRTYKKPILTILITFIVLNDVYQLLNWLISPIFNNTFSYHLERASGFVGFFDFFGFINMIGLVLINHTNELNFKKKTKLTLSIFFTLFVIWSLSLKMIVILVFYILFFQRRLLFLAIPTIPLIIIFHGRLKDAISIRLNRYIIKPSSARSESYRVLKDYYEDFITFGQGPGTFGGPVSTKYNSLLYEKYNFNWFGEQAMATTDTYYPHLFVELGLFFGVFYLFICLILPIISLKKKMLAFLILSILAINSVFSFAFNSLPYCLFSFMLIYLINEVNFDLNALKFYKGKKNK</sequence>
<organism evidence="2 3">
    <name type="scientific">Winogradskyella alexanderae</name>
    <dbReference type="NCBI Taxonomy" id="2877123"/>
    <lineage>
        <taxon>Bacteria</taxon>
        <taxon>Pseudomonadati</taxon>
        <taxon>Bacteroidota</taxon>
        <taxon>Flavobacteriia</taxon>
        <taxon>Flavobacteriales</taxon>
        <taxon>Flavobacteriaceae</taxon>
        <taxon>Winogradskyella</taxon>
    </lineage>
</organism>
<evidence type="ECO:0000313" key="2">
    <source>
        <dbReference type="EMBL" id="MCA0131299.1"/>
    </source>
</evidence>
<name>A0ABS7XMR5_9FLAO</name>
<feature type="transmembrane region" description="Helical" evidence="1">
    <location>
        <begin position="35"/>
        <end position="50"/>
    </location>
</feature>
<protein>
    <recommendedName>
        <fullName evidence="4">O-antigen ligase domain-containing protein</fullName>
    </recommendedName>
</protein>
<evidence type="ECO:0000256" key="1">
    <source>
        <dbReference type="SAM" id="Phobius"/>
    </source>
</evidence>
<feature type="transmembrane region" description="Helical" evidence="1">
    <location>
        <begin position="309"/>
        <end position="331"/>
    </location>
</feature>
<dbReference type="RefSeq" id="WP_224524807.1">
    <property type="nucleotide sequence ID" value="NZ_JAIUJR010000001.1"/>
</dbReference>
<dbReference type="EMBL" id="JAIUJR010000001">
    <property type="protein sequence ID" value="MCA0131299.1"/>
    <property type="molecule type" value="Genomic_DNA"/>
</dbReference>
<evidence type="ECO:0008006" key="4">
    <source>
        <dbReference type="Google" id="ProtNLM"/>
    </source>
</evidence>
<keyword evidence="3" id="KW-1185">Reference proteome</keyword>
<feature type="transmembrane region" description="Helical" evidence="1">
    <location>
        <begin position="85"/>
        <end position="101"/>
    </location>
</feature>
<gene>
    <name evidence="2" type="ORF">LBU54_01795</name>
</gene>
<keyword evidence="1" id="KW-0812">Transmembrane</keyword>
<proteinExistence type="predicted"/>